<dbReference type="RefSeq" id="WP_221421566.1">
    <property type="nucleotide sequence ID" value="NZ_CP081297.1"/>
</dbReference>
<evidence type="ECO:0000313" key="2">
    <source>
        <dbReference type="Proteomes" id="UP000824280"/>
    </source>
</evidence>
<reference evidence="1 2" key="1">
    <citation type="submission" date="2021-08" db="EMBL/GenBank/DDBJ databases">
        <title>Comparative Genomics Analysis of the Genus Qipengyuania Reveals Extensive Genetic Diversity and Metabolic Versatility, Including the Description of Fifteen Novel Species.</title>
        <authorList>
            <person name="Liu Y."/>
        </authorList>
    </citation>
    <scope>NUCLEOTIDE SEQUENCE [LARGE SCALE GENOMIC DNA]</scope>
    <source>
        <strain evidence="1 2">1XM2-8</strain>
    </source>
</reference>
<keyword evidence="2" id="KW-1185">Reference proteome</keyword>
<accession>A0ABX8ZAJ6</accession>
<protein>
    <submittedName>
        <fullName evidence="1">Uncharacterized protein</fullName>
    </submittedName>
</protein>
<gene>
    <name evidence="1" type="ORF">K3166_06880</name>
</gene>
<organism evidence="1 2">
    <name type="scientific">Qipengyuania psychrotolerans</name>
    <dbReference type="NCBI Taxonomy" id="2867238"/>
    <lineage>
        <taxon>Bacteria</taxon>
        <taxon>Pseudomonadati</taxon>
        <taxon>Pseudomonadota</taxon>
        <taxon>Alphaproteobacteria</taxon>
        <taxon>Sphingomonadales</taxon>
        <taxon>Erythrobacteraceae</taxon>
        <taxon>Qipengyuania</taxon>
    </lineage>
</organism>
<dbReference type="Proteomes" id="UP000824280">
    <property type="component" value="Chromosome"/>
</dbReference>
<proteinExistence type="predicted"/>
<sequence length="216" mass="23859">MQQTRAEFLRREYEELEKAPMFSLFALTAPIALLLSHGGQENALPKADGICEAQVAQQSRDNNRGVSPLPLSSDAPGWAPLFEGVGPAIERQVRIEGRVILRVSPARGPVRQSMMAETRDTEPARLVERSFGKCIDASRIGGVAASGDRLMLFLKNRQVLSAELEKGCSPRSFNRGFYMEPSKDGNLCIKRDLVQSRSGAKCQITRLRQMVLETEG</sequence>
<dbReference type="EMBL" id="CP081297">
    <property type="protein sequence ID" value="QZD86015.1"/>
    <property type="molecule type" value="Genomic_DNA"/>
</dbReference>
<name>A0ABX8ZAJ6_9SPHN</name>
<evidence type="ECO:0000313" key="1">
    <source>
        <dbReference type="EMBL" id="QZD86015.1"/>
    </source>
</evidence>